<dbReference type="PANTHER" id="PTHR42812:SF12">
    <property type="entry name" value="BETA-XYLOSIDASE-RELATED"/>
    <property type="match status" value="1"/>
</dbReference>
<dbReference type="SUPFAM" id="SSF75005">
    <property type="entry name" value="Arabinanase/levansucrase/invertase"/>
    <property type="match status" value="1"/>
</dbReference>
<evidence type="ECO:0000256" key="3">
    <source>
        <dbReference type="ARBA" id="ARBA00022801"/>
    </source>
</evidence>
<evidence type="ECO:0000256" key="7">
    <source>
        <dbReference type="RuleBase" id="RU361187"/>
    </source>
</evidence>
<keyword evidence="2" id="KW-0732">Signal</keyword>
<dbReference type="InterPro" id="IPR013320">
    <property type="entry name" value="ConA-like_dom_sf"/>
</dbReference>
<evidence type="ECO:0000259" key="8">
    <source>
        <dbReference type="Pfam" id="PF17851"/>
    </source>
</evidence>
<dbReference type="InterPro" id="IPR041542">
    <property type="entry name" value="GH43_C2"/>
</dbReference>
<dbReference type="InterPro" id="IPR023296">
    <property type="entry name" value="Glyco_hydro_beta-prop_sf"/>
</dbReference>
<dbReference type="Gene3D" id="2.115.10.20">
    <property type="entry name" value="Glycosyl hydrolase domain, family 43"/>
    <property type="match status" value="1"/>
</dbReference>
<evidence type="ECO:0000313" key="9">
    <source>
        <dbReference type="EMBL" id="RAL14729.1"/>
    </source>
</evidence>
<dbReference type="Pfam" id="PF04616">
    <property type="entry name" value="Glyco_hydro_43"/>
    <property type="match status" value="1"/>
</dbReference>
<dbReference type="Proteomes" id="UP000248961">
    <property type="component" value="Unassembled WGS sequence"/>
</dbReference>
<keyword evidence="10" id="KW-1185">Reference proteome</keyword>
<evidence type="ECO:0000256" key="5">
    <source>
        <dbReference type="PIRSR" id="PIRSR606710-1"/>
    </source>
</evidence>
<evidence type="ECO:0000256" key="1">
    <source>
        <dbReference type="ARBA" id="ARBA00009865"/>
    </source>
</evidence>
<evidence type="ECO:0000313" key="10">
    <source>
        <dbReference type="Proteomes" id="UP000248961"/>
    </source>
</evidence>
<feature type="active site" description="Proton acceptor" evidence="5">
    <location>
        <position position="15"/>
    </location>
</feature>
<feature type="active site" description="Proton donor" evidence="5">
    <location>
        <position position="186"/>
    </location>
</feature>
<evidence type="ECO:0000256" key="6">
    <source>
        <dbReference type="PIRSR" id="PIRSR606710-2"/>
    </source>
</evidence>
<dbReference type="GO" id="GO:0004553">
    <property type="term" value="F:hydrolase activity, hydrolyzing O-glycosyl compounds"/>
    <property type="evidence" value="ECO:0007669"/>
    <property type="project" value="InterPro"/>
</dbReference>
<keyword evidence="4 7" id="KW-0326">Glycosidase</keyword>
<evidence type="ECO:0000256" key="2">
    <source>
        <dbReference type="ARBA" id="ARBA00022729"/>
    </source>
</evidence>
<dbReference type="SUPFAM" id="SSF49899">
    <property type="entry name" value="Concanavalin A-like lectins/glucanases"/>
    <property type="match status" value="1"/>
</dbReference>
<dbReference type="OrthoDB" id="2139957at2759"/>
<dbReference type="GO" id="GO:0005975">
    <property type="term" value="P:carbohydrate metabolic process"/>
    <property type="evidence" value="ECO:0007669"/>
    <property type="project" value="InterPro"/>
</dbReference>
<dbReference type="EMBL" id="KZ824274">
    <property type="protein sequence ID" value="RAL14729.1"/>
    <property type="molecule type" value="Genomic_DNA"/>
</dbReference>
<proteinExistence type="inferred from homology"/>
<comment type="similarity">
    <text evidence="1 7">Belongs to the glycosyl hydrolase 43 family.</text>
</comment>
<feature type="domain" description="Beta-xylosidase C-terminal Concanavalin A-like" evidence="8">
    <location>
        <begin position="329"/>
        <end position="527"/>
    </location>
</feature>
<gene>
    <name evidence="9" type="ORF">BO97DRAFT_465342</name>
</gene>
<accession>A0A395I4R7</accession>
<dbReference type="CDD" id="cd09000">
    <property type="entry name" value="GH43_SXA-like"/>
    <property type="match status" value="1"/>
</dbReference>
<dbReference type="Pfam" id="PF17851">
    <property type="entry name" value="GH43_C2"/>
    <property type="match status" value="1"/>
</dbReference>
<evidence type="ECO:0000256" key="4">
    <source>
        <dbReference type="ARBA" id="ARBA00023295"/>
    </source>
</evidence>
<dbReference type="InterPro" id="IPR051795">
    <property type="entry name" value="Glycosyl_Hydrlase_43"/>
</dbReference>
<keyword evidence="3 7" id="KW-0378">Hydrolase</keyword>
<name>A0A395I4R7_ASPHC</name>
<dbReference type="STRING" id="1450537.A0A395I4R7"/>
<feature type="site" description="Important for catalytic activity, responsible for pKa modulation of the active site Glu and correct orientation of both the proton donor and substrate" evidence="6">
    <location>
        <position position="128"/>
    </location>
</feature>
<dbReference type="GeneID" id="37203831"/>
<reference evidence="9 10" key="1">
    <citation type="submission" date="2018-02" db="EMBL/GenBank/DDBJ databases">
        <title>The genomes of Aspergillus section Nigri reveals drivers in fungal speciation.</title>
        <authorList>
            <consortium name="DOE Joint Genome Institute"/>
            <person name="Vesth T.C."/>
            <person name="Nybo J."/>
            <person name="Theobald S."/>
            <person name="Brandl J."/>
            <person name="Frisvad J.C."/>
            <person name="Nielsen K.F."/>
            <person name="Lyhne E.K."/>
            <person name="Kogle M.E."/>
            <person name="Kuo A."/>
            <person name="Riley R."/>
            <person name="Clum A."/>
            <person name="Nolan M."/>
            <person name="Lipzen A."/>
            <person name="Salamov A."/>
            <person name="Henrissat B."/>
            <person name="Wiebenga A."/>
            <person name="De vries R.P."/>
            <person name="Grigoriev I.V."/>
            <person name="Mortensen U.H."/>
            <person name="Andersen M.R."/>
            <person name="Baker S.E."/>
        </authorList>
    </citation>
    <scope>NUCLEOTIDE SEQUENCE [LARGE SCALE GENOMIC DNA]</scope>
    <source>
        <strain evidence="9 10">CBS 101889</strain>
    </source>
</reference>
<sequence length="539" mass="61332">MPQVLNPILPGFNPDPSIVRVGDNYYIATSTFEWYPGVQIHHSKDLANWELVTRPLTRKSQLDMRGNPDSGGVWAPCLTHDGECFWLVYTDCKRKEGTLWDLKNYIVTAPSIEGPWSDPVHVNSSGIDPSLFHDTDGRKWFVNQLRDHRYPPHFCGIVLQEYDPVAGRLIGPYKNIFNGTSRGITEGPHIYKRKGWYYLLTAEGGTEYSHACTLARSRSIWGPYDLHPEKYILTATERPFAPLQRAGHGDLVETPEGKTYLVHLTSRPTGQLRRSVLGRETAIQEAHWRDDDWLYVKDGPVPSLHVELPGVQDEKKYWAERRYTFENGAHDDFQWLRTPEPERIFSTGPEGLTLIGRDGIGSWFEQALLARRQTHFSYDAETTIDFAPENHREFAGLVAYYNRYNFFYLTVTSDADYGKRQLLIMTSQQSHPAGTLTFPFDAPVSLPDTGKIRLALTVRGNQLQFYYALEEDKDLTKIGPVYDASQLSDECGIRGAAGSFTGAFVGLACSDLNGWGKPARFDYFVYRPVHDKTDRYQIA</sequence>
<organism evidence="9 10">
    <name type="scientific">Aspergillus homomorphus (strain CBS 101889)</name>
    <dbReference type="NCBI Taxonomy" id="1450537"/>
    <lineage>
        <taxon>Eukaryota</taxon>
        <taxon>Fungi</taxon>
        <taxon>Dikarya</taxon>
        <taxon>Ascomycota</taxon>
        <taxon>Pezizomycotina</taxon>
        <taxon>Eurotiomycetes</taxon>
        <taxon>Eurotiomycetidae</taxon>
        <taxon>Eurotiales</taxon>
        <taxon>Aspergillaceae</taxon>
        <taxon>Aspergillus</taxon>
        <taxon>Aspergillus subgen. Circumdati</taxon>
    </lineage>
</organism>
<protein>
    <recommendedName>
        <fullName evidence="8">Beta-xylosidase C-terminal Concanavalin A-like domain-containing protein</fullName>
    </recommendedName>
</protein>
<dbReference type="InterPro" id="IPR006710">
    <property type="entry name" value="Glyco_hydro_43"/>
</dbReference>
<dbReference type="PANTHER" id="PTHR42812">
    <property type="entry name" value="BETA-XYLOSIDASE"/>
    <property type="match status" value="1"/>
</dbReference>
<dbReference type="RefSeq" id="XP_025553883.1">
    <property type="nucleotide sequence ID" value="XM_025699542.1"/>
</dbReference>
<dbReference type="AlphaFoldDB" id="A0A395I4R7"/>
<dbReference type="Gene3D" id="2.60.120.200">
    <property type="match status" value="1"/>
</dbReference>
<dbReference type="VEuPathDB" id="FungiDB:BO97DRAFT_465342"/>